<evidence type="ECO:0000259" key="6">
    <source>
        <dbReference type="Pfam" id="PF12851"/>
    </source>
</evidence>
<dbReference type="EMBL" id="DS547109">
    <property type="protein sequence ID" value="EDR06207.1"/>
    <property type="molecule type" value="Genomic_DNA"/>
</dbReference>
<keyword evidence="9" id="KW-1185">Reference proteome</keyword>
<dbReference type="RefSeq" id="XP_001883068.1">
    <property type="nucleotide sequence ID" value="XM_001883033.1"/>
</dbReference>
<comment type="cofactor">
    <cofactor evidence="1">
        <name>Fe(2+)</name>
        <dbReference type="ChEBI" id="CHEBI:29033"/>
    </cofactor>
</comment>
<proteinExistence type="predicted"/>
<evidence type="ECO:0000256" key="4">
    <source>
        <dbReference type="ARBA" id="ARBA00023002"/>
    </source>
</evidence>
<dbReference type="Proteomes" id="UP000001194">
    <property type="component" value="Unassembled WGS sequence"/>
</dbReference>
<dbReference type="GO" id="GO:0051213">
    <property type="term" value="F:dioxygenase activity"/>
    <property type="evidence" value="ECO:0007669"/>
    <property type="project" value="UniProtKB-KW"/>
</dbReference>
<dbReference type="STRING" id="486041.B0DGT3"/>
<dbReference type="GeneID" id="6078809"/>
<sequence>MGWFGICLTSFQEHARYVTMAAGCTISNPVQLQIWKFLKILESALRIDDKATTNWRNHKMHYRPAEQCQQLKPGTSSQFKLEVSAQMKHGAVGAQWSLEMQESSALIGAILSIIHPQLYEQGMEALRRLETENGFVDDEEELYTALKHWTPPFSALSVISNRSTPVHRDTKGRNEWIDVLVPLGEKDSTGIMDFPGLGISIKYNPSTIVGVAGKVISHGAVFEGGERGCISYYMRNKVHERLGVPAGTWMNTKLAPVGHNGAGASSSKWRWRLFVNMVLPPLSHKVRTRGPSKVNGPCSAPRRDIYMSYRSSKNCLSRVTLIKIHWPRSIFISLTTTWLRLSEGRPTIITCGVTSAGVS</sequence>
<keyword evidence="4" id="KW-0560">Oxidoreductase</keyword>
<dbReference type="KEGG" id="lbc:LACBIDRAFT_329024"/>
<keyword evidence="3" id="KW-0223">Dioxygenase</keyword>
<dbReference type="Pfam" id="PF12851">
    <property type="entry name" value="Tet_JBP"/>
    <property type="match status" value="1"/>
</dbReference>
<gene>
    <name evidence="7" type="ORF">LACBIDRAFT_329024</name>
    <name evidence="8" type="ORF">LACBIDRAFT_329026</name>
</gene>
<dbReference type="OrthoDB" id="3200752at2759"/>
<evidence type="ECO:0000313" key="9">
    <source>
        <dbReference type="Proteomes" id="UP000001194"/>
    </source>
</evidence>
<dbReference type="Gene3D" id="3.60.130.30">
    <property type="match status" value="1"/>
</dbReference>
<evidence type="ECO:0000256" key="5">
    <source>
        <dbReference type="ARBA" id="ARBA00023004"/>
    </source>
</evidence>
<dbReference type="InterPro" id="IPR024779">
    <property type="entry name" value="2OGFeDO_JBP1/TET_oxygenase_dom"/>
</dbReference>
<evidence type="ECO:0000256" key="1">
    <source>
        <dbReference type="ARBA" id="ARBA00001954"/>
    </source>
</evidence>
<dbReference type="GeneID" id="6078768"/>
<accession>B0DGT3</accession>
<reference evidence="7 9" key="1">
    <citation type="journal article" date="2008" name="Nature">
        <title>The genome of Laccaria bicolor provides insights into mycorrhizal symbiosis.</title>
        <authorList>
            <person name="Martin F."/>
            <person name="Aerts A."/>
            <person name="Ahren D."/>
            <person name="Brun A."/>
            <person name="Danchin E.G.J."/>
            <person name="Duchaussoy F."/>
            <person name="Gibon J."/>
            <person name="Kohler A."/>
            <person name="Lindquist E."/>
            <person name="Pereda V."/>
            <person name="Salamov A."/>
            <person name="Shapiro H.J."/>
            <person name="Wuyts J."/>
            <person name="Blaudez D."/>
            <person name="Buee M."/>
            <person name="Brokstein P."/>
            <person name="Canbaeck B."/>
            <person name="Cohen D."/>
            <person name="Courty P.E."/>
            <person name="Coutinho P.M."/>
            <person name="Delaruelle C."/>
            <person name="Detter J.C."/>
            <person name="Deveau A."/>
            <person name="DiFazio S."/>
            <person name="Duplessis S."/>
            <person name="Fraissinet-Tachet L."/>
            <person name="Lucic E."/>
            <person name="Frey-Klett P."/>
            <person name="Fourrey C."/>
            <person name="Feussner I."/>
            <person name="Gay G."/>
            <person name="Grimwood J."/>
            <person name="Hoegger P.J."/>
            <person name="Jain P."/>
            <person name="Kilaru S."/>
            <person name="Labbe J."/>
            <person name="Lin Y.C."/>
            <person name="Legue V."/>
            <person name="Le Tacon F."/>
            <person name="Marmeisse R."/>
            <person name="Melayah D."/>
            <person name="Montanini B."/>
            <person name="Muratet M."/>
            <person name="Nehls U."/>
            <person name="Niculita-Hirzel H."/>
            <person name="Oudot-Le Secq M.P."/>
            <person name="Peter M."/>
            <person name="Quesneville H."/>
            <person name="Rajashekar B."/>
            <person name="Reich M."/>
            <person name="Rouhier N."/>
            <person name="Schmutz J."/>
            <person name="Yin T."/>
            <person name="Chalot M."/>
            <person name="Henrissat B."/>
            <person name="Kuees U."/>
            <person name="Lucas S."/>
            <person name="Van de Peer Y."/>
            <person name="Podila G.K."/>
            <person name="Polle A."/>
            <person name="Pukkila P.J."/>
            <person name="Richardson P.M."/>
            <person name="Rouze P."/>
            <person name="Sanders I.R."/>
            <person name="Stajich J.E."/>
            <person name="Tunlid A."/>
            <person name="Tuskan G."/>
            <person name="Grigoriev I.V."/>
        </authorList>
    </citation>
    <scope>NUCLEOTIDE SEQUENCE [LARGE SCALE GENOMIC DNA]</scope>
    <source>
        <strain evidence="9">S238N-H82 / ATCC MYA-4686</strain>
    </source>
</reference>
<dbReference type="EMBL" id="DS547109">
    <property type="protein sequence ID" value="EDR06208.1"/>
    <property type="molecule type" value="Genomic_DNA"/>
</dbReference>
<dbReference type="HOGENOM" id="CLU_039070_0_0_1"/>
<dbReference type="KEGG" id="lbc:LACBIDRAFT_329026"/>
<feature type="domain" description="2OGFeDO JBP1/TET oxygenase" evidence="6">
    <location>
        <begin position="97"/>
        <end position="235"/>
    </location>
</feature>
<evidence type="ECO:0000313" key="7">
    <source>
        <dbReference type="EMBL" id="EDR06207.1"/>
    </source>
</evidence>
<protein>
    <submittedName>
        <fullName evidence="7">Predicted protein</fullName>
    </submittedName>
</protein>
<organism evidence="9">
    <name type="scientific">Laccaria bicolor (strain S238N-H82 / ATCC MYA-4686)</name>
    <name type="common">Bicoloured deceiver</name>
    <name type="synonym">Laccaria laccata var. bicolor</name>
    <dbReference type="NCBI Taxonomy" id="486041"/>
    <lineage>
        <taxon>Eukaryota</taxon>
        <taxon>Fungi</taxon>
        <taxon>Dikarya</taxon>
        <taxon>Basidiomycota</taxon>
        <taxon>Agaricomycotina</taxon>
        <taxon>Agaricomycetes</taxon>
        <taxon>Agaricomycetidae</taxon>
        <taxon>Agaricales</taxon>
        <taxon>Agaricineae</taxon>
        <taxon>Hydnangiaceae</taxon>
        <taxon>Laccaria</taxon>
    </lineage>
</organism>
<keyword evidence="5" id="KW-0408">Iron</keyword>
<dbReference type="RefSeq" id="XP_001883069.1">
    <property type="nucleotide sequence ID" value="XM_001883034.1"/>
</dbReference>
<dbReference type="AlphaFoldDB" id="B0DGT3"/>
<dbReference type="InParanoid" id="B0DGT3"/>
<evidence type="ECO:0000256" key="3">
    <source>
        <dbReference type="ARBA" id="ARBA00022964"/>
    </source>
</evidence>
<dbReference type="GO" id="GO:0046872">
    <property type="term" value="F:metal ion binding"/>
    <property type="evidence" value="ECO:0007669"/>
    <property type="project" value="UniProtKB-KW"/>
</dbReference>
<keyword evidence="2" id="KW-0479">Metal-binding</keyword>
<evidence type="ECO:0000313" key="8">
    <source>
        <dbReference type="EMBL" id="EDR06208.1"/>
    </source>
</evidence>
<name>B0DGT3_LACBS</name>
<evidence type="ECO:0000256" key="2">
    <source>
        <dbReference type="ARBA" id="ARBA00022723"/>
    </source>
</evidence>